<proteinExistence type="predicted"/>
<sequence>MVITLGNHNQHDEADRVFLRPQRPDINPAERWQSVGLAVKINLPHKCWWE</sequence>
<accession>A0A0A9G374</accession>
<organism evidence="1">
    <name type="scientific">Arundo donax</name>
    <name type="common">Giant reed</name>
    <name type="synonym">Donax arundinaceus</name>
    <dbReference type="NCBI Taxonomy" id="35708"/>
    <lineage>
        <taxon>Eukaryota</taxon>
        <taxon>Viridiplantae</taxon>
        <taxon>Streptophyta</taxon>
        <taxon>Embryophyta</taxon>
        <taxon>Tracheophyta</taxon>
        <taxon>Spermatophyta</taxon>
        <taxon>Magnoliopsida</taxon>
        <taxon>Liliopsida</taxon>
        <taxon>Poales</taxon>
        <taxon>Poaceae</taxon>
        <taxon>PACMAD clade</taxon>
        <taxon>Arundinoideae</taxon>
        <taxon>Arundineae</taxon>
        <taxon>Arundo</taxon>
    </lineage>
</organism>
<reference evidence="1" key="1">
    <citation type="submission" date="2014-09" db="EMBL/GenBank/DDBJ databases">
        <authorList>
            <person name="Magalhaes I.L.F."/>
            <person name="Oliveira U."/>
            <person name="Santos F.R."/>
            <person name="Vidigal T.H.D.A."/>
            <person name="Brescovit A.D."/>
            <person name="Santos A.J."/>
        </authorList>
    </citation>
    <scope>NUCLEOTIDE SEQUENCE</scope>
    <source>
        <tissue evidence="1">Shoot tissue taken approximately 20 cm above the soil surface</tissue>
    </source>
</reference>
<name>A0A0A9G374_ARUDO</name>
<protein>
    <submittedName>
        <fullName evidence="1">Uncharacterized protein</fullName>
    </submittedName>
</protein>
<dbReference type="AlphaFoldDB" id="A0A0A9G374"/>
<dbReference type="EMBL" id="GBRH01178934">
    <property type="protein sequence ID" value="JAE18962.1"/>
    <property type="molecule type" value="Transcribed_RNA"/>
</dbReference>
<reference evidence="1" key="2">
    <citation type="journal article" date="2015" name="Data Brief">
        <title>Shoot transcriptome of the giant reed, Arundo donax.</title>
        <authorList>
            <person name="Barrero R.A."/>
            <person name="Guerrero F.D."/>
            <person name="Moolhuijzen P."/>
            <person name="Goolsby J.A."/>
            <person name="Tidwell J."/>
            <person name="Bellgard S.E."/>
            <person name="Bellgard M.I."/>
        </authorList>
    </citation>
    <scope>NUCLEOTIDE SEQUENCE</scope>
    <source>
        <tissue evidence="1">Shoot tissue taken approximately 20 cm above the soil surface</tissue>
    </source>
</reference>
<evidence type="ECO:0000313" key="1">
    <source>
        <dbReference type="EMBL" id="JAE18962.1"/>
    </source>
</evidence>